<name>A0A4R6SVQ0_9SPHI</name>
<keyword evidence="2" id="KW-1185">Reference proteome</keyword>
<evidence type="ECO:0008006" key="3">
    <source>
        <dbReference type="Google" id="ProtNLM"/>
    </source>
</evidence>
<organism evidence="1 2">
    <name type="scientific">Pedobacter metabolipauper</name>
    <dbReference type="NCBI Taxonomy" id="425513"/>
    <lineage>
        <taxon>Bacteria</taxon>
        <taxon>Pseudomonadati</taxon>
        <taxon>Bacteroidota</taxon>
        <taxon>Sphingobacteriia</taxon>
        <taxon>Sphingobacteriales</taxon>
        <taxon>Sphingobacteriaceae</taxon>
        <taxon>Pedobacter</taxon>
    </lineage>
</organism>
<comment type="caution">
    <text evidence="1">The sequence shown here is derived from an EMBL/GenBank/DDBJ whole genome shotgun (WGS) entry which is preliminary data.</text>
</comment>
<dbReference type="EMBL" id="SNYC01000004">
    <property type="protein sequence ID" value="TDQ09461.1"/>
    <property type="molecule type" value="Genomic_DNA"/>
</dbReference>
<gene>
    <name evidence="1" type="ORF">ATK78_1615</name>
</gene>
<evidence type="ECO:0000313" key="1">
    <source>
        <dbReference type="EMBL" id="TDQ09461.1"/>
    </source>
</evidence>
<dbReference type="OrthoDB" id="7775479at2"/>
<protein>
    <recommendedName>
        <fullName evidence="3">KTSC domain-containing protein</fullName>
    </recommendedName>
</protein>
<dbReference type="AlphaFoldDB" id="A0A4R6SVQ0"/>
<evidence type="ECO:0000313" key="2">
    <source>
        <dbReference type="Proteomes" id="UP000295620"/>
    </source>
</evidence>
<reference evidence="1 2" key="1">
    <citation type="submission" date="2019-03" db="EMBL/GenBank/DDBJ databases">
        <title>Genomic Encyclopedia of Archaeal and Bacterial Type Strains, Phase II (KMG-II): from individual species to whole genera.</title>
        <authorList>
            <person name="Goeker M."/>
        </authorList>
    </citation>
    <scope>NUCLEOTIDE SEQUENCE [LARGE SCALE GENOMIC DNA]</scope>
    <source>
        <strain evidence="1 2">DSM 19035</strain>
    </source>
</reference>
<accession>A0A4R6SVQ0</accession>
<sequence length="75" mass="8231">MEKYANNNRDSGVSGYQIGSDYILIEFTSGSIYEYTNASAGVGNIGTMKSLARSGSGLNSFINRNVQHKYSKKIR</sequence>
<dbReference type="Proteomes" id="UP000295620">
    <property type="component" value="Unassembled WGS sequence"/>
</dbReference>
<proteinExistence type="predicted"/>
<dbReference type="RefSeq" id="WP_133575542.1">
    <property type="nucleotide sequence ID" value="NZ_SNYC01000004.1"/>
</dbReference>